<sequence length="89" mass="10173">MYVHDLMQLLVLLLISEAFFSPSASLLCNPRNNLINSQRQDDFIAKLPSYKCISEQIVLVLNRLTAVFSCHEKTVAKQQSVRWTIAFTT</sequence>
<evidence type="ECO:0000313" key="7">
    <source>
        <dbReference type="Proteomes" id="UP000054826"/>
    </source>
</evidence>
<evidence type="ECO:0000313" key="4">
    <source>
        <dbReference type="EMBL" id="KRZ41427.1"/>
    </source>
</evidence>
<protein>
    <recommendedName>
        <fullName evidence="8">Secreted protein</fullName>
    </recommendedName>
</protein>
<feature type="chain" id="PRO_5010443125" description="Secreted protein" evidence="1">
    <location>
        <begin position="26"/>
        <end position="89"/>
    </location>
</feature>
<evidence type="ECO:0000313" key="3">
    <source>
        <dbReference type="EMBL" id="KRZ26625.1"/>
    </source>
</evidence>
<feature type="signal peptide" evidence="1">
    <location>
        <begin position="1"/>
        <end position="25"/>
    </location>
</feature>
<comment type="caution">
    <text evidence="4">The sequence shown here is derived from an EMBL/GenBank/DDBJ whole genome shotgun (WGS) entry which is preliminary data.</text>
</comment>
<evidence type="ECO:0000313" key="6">
    <source>
        <dbReference type="Proteomes" id="UP000054805"/>
    </source>
</evidence>
<name>A0A0V1K2G3_TRIPS</name>
<keyword evidence="1" id="KW-0732">Signal</keyword>
<evidence type="ECO:0000313" key="5">
    <source>
        <dbReference type="Proteomes" id="UP000054632"/>
    </source>
</evidence>
<evidence type="ECO:0008006" key="8">
    <source>
        <dbReference type="Google" id="ProtNLM"/>
    </source>
</evidence>
<organism evidence="4 7">
    <name type="scientific">Trichinella pseudospiralis</name>
    <name type="common">Parasitic roundworm</name>
    <dbReference type="NCBI Taxonomy" id="6337"/>
    <lineage>
        <taxon>Eukaryota</taxon>
        <taxon>Metazoa</taxon>
        <taxon>Ecdysozoa</taxon>
        <taxon>Nematoda</taxon>
        <taxon>Enoplea</taxon>
        <taxon>Dorylaimia</taxon>
        <taxon>Trichinellida</taxon>
        <taxon>Trichinellidae</taxon>
        <taxon>Trichinella</taxon>
    </lineage>
</organism>
<dbReference type="Proteomes" id="UP000054632">
    <property type="component" value="Unassembled WGS sequence"/>
</dbReference>
<proteinExistence type="predicted"/>
<dbReference type="EMBL" id="JYDR01000005">
    <property type="protein sequence ID" value="KRY78138.1"/>
    <property type="molecule type" value="Genomic_DNA"/>
</dbReference>
<gene>
    <name evidence="2" type="ORF">T4A_14381</name>
    <name evidence="3" type="ORF">T4B_12215</name>
    <name evidence="4" type="ORF">T4C_11574</name>
</gene>
<dbReference type="EMBL" id="JYDV01000020">
    <property type="protein sequence ID" value="KRZ41427.1"/>
    <property type="molecule type" value="Genomic_DNA"/>
</dbReference>
<accession>A0A0V1K2G3</accession>
<reference evidence="5 6" key="1">
    <citation type="submission" date="2015-01" db="EMBL/GenBank/DDBJ databases">
        <title>Evolution of Trichinella species and genotypes.</title>
        <authorList>
            <person name="Korhonen P.K."/>
            <person name="Edoardo P."/>
            <person name="Giuseppe L.R."/>
            <person name="Gasser R.B."/>
        </authorList>
    </citation>
    <scope>NUCLEOTIDE SEQUENCE [LARGE SCALE GENOMIC DNA]</scope>
    <source>
        <strain evidence="2">ISS13</strain>
        <strain evidence="4">ISS176</strain>
        <strain evidence="3">ISS588</strain>
    </source>
</reference>
<keyword evidence="6" id="KW-1185">Reference proteome</keyword>
<dbReference type="Proteomes" id="UP000054826">
    <property type="component" value="Unassembled WGS sequence"/>
</dbReference>
<dbReference type="Proteomes" id="UP000054805">
    <property type="component" value="Unassembled WGS sequence"/>
</dbReference>
<dbReference type="EMBL" id="JYDS01000082">
    <property type="protein sequence ID" value="KRZ26625.1"/>
    <property type="molecule type" value="Genomic_DNA"/>
</dbReference>
<evidence type="ECO:0000256" key="1">
    <source>
        <dbReference type="SAM" id="SignalP"/>
    </source>
</evidence>
<dbReference type="AlphaFoldDB" id="A0A0V1K2G3"/>
<evidence type="ECO:0000313" key="2">
    <source>
        <dbReference type="EMBL" id="KRY78138.1"/>
    </source>
</evidence>